<dbReference type="PROSITE" id="PS50114">
    <property type="entry name" value="GATA_ZN_FINGER_2"/>
    <property type="match status" value="1"/>
</dbReference>
<dbReference type="PANTHER" id="PTHR46125">
    <property type="entry name" value="GATA TRANSCRIPTION FACTOR 28"/>
    <property type="match status" value="1"/>
</dbReference>
<keyword evidence="19" id="KW-1185">Reference proteome</keyword>
<dbReference type="InParanoid" id="A0A2K2AH48"/>
<comment type="function">
    <text evidence="1">Transcriptional activator that specifically binds 5'-GATA-3' or 5'-GAT-3' motifs within gene promoters.</text>
</comment>
<dbReference type="InterPro" id="IPR010399">
    <property type="entry name" value="Tify_dom"/>
</dbReference>
<dbReference type="GO" id="GO:0043565">
    <property type="term" value="F:sequence-specific DNA binding"/>
    <property type="evidence" value="ECO:0007669"/>
    <property type="project" value="InterPro"/>
</dbReference>
<keyword evidence="10" id="KW-0804">Transcription</keyword>
<dbReference type="Pfam" id="PF00320">
    <property type="entry name" value="GATA"/>
    <property type="match status" value="1"/>
</dbReference>
<dbReference type="GO" id="GO:0006355">
    <property type="term" value="P:regulation of DNA-templated transcription"/>
    <property type="evidence" value="ECO:0007669"/>
    <property type="project" value="InterPro"/>
</dbReference>
<dbReference type="GO" id="GO:0008270">
    <property type="term" value="F:zinc ion binding"/>
    <property type="evidence" value="ECO:0007669"/>
    <property type="project" value="UniProtKB-KW"/>
</dbReference>
<evidence type="ECO:0000256" key="12">
    <source>
        <dbReference type="PROSITE-ProRule" id="PRU00094"/>
    </source>
</evidence>
<dbReference type="GO" id="GO:0005634">
    <property type="term" value="C:nucleus"/>
    <property type="evidence" value="ECO:0007669"/>
    <property type="project" value="UniProtKB-SubCell"/>
</dbReference>
<keyword evidence="8" id="KW-0238">DNA-binding</keyword>
<evidence type="ECO:0000256" key="5">
    <source>
        <dbReference type="ARBA" id="ARBA00022771"/>
    </source>
</evidence>
<dbReference type="FunCoup" id="A0A2K2AH48">
    <property type="interactions" value="831"/>
</dbReference>
<feature type="region of interest" description="Disordered" evidence="14">
    <location>
        <begin position="1"/>
        <end position="20"/>
    </location>
</feature>
<accession>A0A2K2AH48</accession>
<evidence type="ECO:0000256" key="10">
    <source>
        <dbReference type="ARBA" id="ARBA00023163"/>
    </source>
</evidence>
<dbReference type="InterPro" id="IPR013088">
    <property type="entry name" value="Znf_NHR/GATA"/>
</dbReference>
<dbReference type="InterPro" id="IPR010402">
    <property type="entry name" value="CCT_domain"/>
</dbReference>
<evidence type="ECO:0000259" key="17">
    <source>
        <dbReference type="PROSITE" id="PS51320"/>
    </source>
</evidence>
<evidence type="ECO:0000259" key="16">
    <source>
        <dbReference type="PROSITE" id="PS51017"/>
    </source>
</evidence>
<dbReference type="EMBL" id="CM009294">
    <property type="protein sequence ID" value="PNT36861.1"/>
    <property type="molecule type" value="Genomic_DNA"/>
</dbReference>
<proteinExistence type="inferred from homology"/>
<dbReference type="SUPFAM" id="SSF57716">
    <property type="entry name" value="Glucocorticoid receptor-like (DNA-binding domain)"/>
    <property type="match status" value="1"/>
</dbReference>
<reference evidence="18 19" key="1">
    <citation type="journal article" date="2006" name="Science">
        <title>The genome of black cottonwood, Populus trichocarpa (Torr. &amp; Gray).</title>
        <authorList>
            <person name="Tuskan G.A."/>
            <person name="Difazio S."/>
            <person name="Jansson S."/>
            <person name="Bohlmann J."/>
            <person name="Grigoriev I."/>
            <person name="Hellsten U."/>
            <person name="Putnam N."/>
            <person name="Ralph S."/>
            <person name="Rombauts S."/>
            <person name="Salamov A."/>
            <person name="Schein J."/>
            <person name="Sterck L."/>
            <person name="Aerts A."/>
            <person name="Bhalerao R.R."/>
            <person name="Bhalerao R.P."/>
            <person name="Blaudez D."/>
            <person name="Boerjan W."/>
            <person name="Brun A."/>
            <person name="Brunner A."/>
            <person name="Busov V."/>
            <person name="Campbell M."/>
            <person name="Carlson J."/>
            <person name="Chalot M."/>
            <person name="Chapman J."/>
            <person name="Chen G.L."/>
            <person name="Cooper D."/>
            <person name="Coutinho P.M."/>
            <person name="Couturier J."/>
            <person name="Covert S."/>
            <person name="Cronk Q."/>
            <person name="Cunningham R."/>
            <person name="Davis J."/>
            <person name="Degroeve S."/>
            <person name="Dejardin A."/>
            <person name="Depamphilis C."/>
            <person name="Detter J."/>
            <person name="Dirks B."/>
            <person name="Dubchak I."/>
            <person name="Duplessis S."/>
            <person name="Ehlting J."/>
            <person name="Ellis B."/>
            <person name="Gendler K."/>
            <person name="Goodstein D."/>
            <person name="Gribskov M."/>
            <person name="Grimwood J."/>
            <person name="Groover A."/>
            <person name="Gunter L."/>
            <person name="Hamberger B."/>
            <person name="Heinze B."/>
            <person name="Helariutta Y."/>
            <person name="Henrissat B."/>
            <person name="Holligan D."/>
            <person name="Holt R."/>
            <person name="Huang W."/>
            <person name="Islam-Faridi N."/>
            <person name="Jones S."/>
            <person name="Jones-Rhoades M."/>
            <person name="Jorgensen R."/>
            <person name="Joshi C."/>
            <person name="Kangasjarvi J."/>
            <person name="Karlsson J."/>
            <person name="Kelleher C."/>
            <person name="Kirkpatrick R."/>
            <person name="Kirst M."/>
            <person name="Kohler A."/>
            <person name="Kalluri U."/>
            <person name="Larimer F."/>
            <person name="Leebens-Mack J."/>
            <person name="Leple J.C."/>
            <person name="Locascio P."/>
            <person name="Lou Y."/>
            <person name="Lucas S."/>
            <person name="Martin F."/>
            <person name="Montanini B."/>
            <person name="Napoli C."/>
            <person name="Nelson D.R."/>
            <person name="Nelson C."/>
            <person name="Nieminen K."/>
            <person name="Nilsson O."/>
            <person name="Pereda V."/>
            <person name="Peter G."/>
            <person name="Philippe R."/>
            <person name="Pilate G."/>
            <person name="Poliakov A."/>
            <person name="Razumovskaya J."/>
            <person name="Richardson P."/>
            <person name="Rinaldi C."/>
            <person name="Ritland K."/>
            <person name="Rouze P."/>
            <person name="Ryaboy D."/>
            <person name="Schmutz J."/>
            <person name="Schrader J."/>
            <person name="Segerman B."/>
            <person name="Shin H."/>
            <person name="Siddiqui A."/>
            <person name="Sterky F."/>
            <person name="Terry A."/>
            <person name="Tsai C.J."/>
            <person name="Uberbacher E."/>
            <person name="Unneberg P."/>
            <person name="Vahala J."/>
            <person name="Wall K."/>
            <person name="Wessler S."/>
            <person name="Yang G."/>
            <person name="Yin T."/>
            <person name="Douglas C."/>
            <person name="Marra M."/>
            <person name="Sandberg G."/>
            <person name="Van de Peer Y."/>
            <person name="Rokhsar D."/>
        </authorList>
    </citation>
    <scope>NUCLEOTIDE SEQUENCE [LARGE SCALE GENOMIC DNA]</scope>
    <source>
        <strain evidence="19">cv. Nisqually</strain>
    </source>
</reference>
<keyword evidence="4" id="KW-0479">Metal-binding</keyword>
<evidence type="ECO:0000256" key="3">
    <source>
        <dbReference type="ARBA" id="ARBA00007722"/>
    </source>
</evidence>
<dbReference type="PROSITE" id="PS00344">
    <property type="entry name" value="GATA_ZN_FINGER_1"/>
    <property type="match status" value="1"/>
</dbReference>
<protein>
    <recommendedName>
        <fullName evidence="20">GATA transcription factor 25</fullName>
    </recommendedName>
</protein>
<evidence type="ECO:0000256" key="1">
    <source>
        <dbReference type="ARBA" id="ARBA00002206"/>
    </source>
</evidence>
<dbReference type="Proteomes" id="UP000006729">
    <property type="component" value="Chromosome 5"/>
</dbReference>
<evidence type="ECO:0000313" key="19">
    <source>
        <dbReference type="Proteomes" id="UP000006729"/>
    </source>
</evidence>
<gene>
    <name evidence="18" type="ORF">POPTR_005G152800</name>
</gene>
<dbReference type="Pfam" id="PF06200">
    <property type="entry name" value="tify"/>
    <property type="match status" value="1"/>
</dbReference>
<comment type="similarity">
    <text evidence="3">Belongs to the type IV zinc-finger family. Class C subfamily.</text>
</comment>
<evidence type="ECO:0000256" key="13">
    <source>
        <dbReference type="PROSITE-ProRule" id="PRU00357"/>
    </source>
</evidence>
<keyword evidence="7" id="KW-0805">Transcription regulation</keyword>
<dbReference type="CDD" id="cd00202">
    <property type="entry name" value="ZnF_GATA"/>
    <property type="match status" value="1"/>
</dbReference>
<dbReference type="Gramene" id="Potri.005G152800.1.v4.1">
    <property type="protein sequence ID" value="Potri.005G152800.1.v4.1"/>
    <property type="gene ID" value="Potri.005G152800.v4.1"/>
</dbReference>
<dbReference type="PROSITE" id="PS51017">
    <property type="entry name" value="CCT"/>
    <property type="match status" value="1"/>
</dbReference>
<keyword evidence="5 12" id="KW-0863">Zinc-finger</keyword>
<dbReference type="PROSITE" id="PS51320">
    <property type="entry name" value="TIFY"/>
    <property type="match status" value="1"/>
</dbReference>
<evidence type="ECO:0000256" key="6">
    <source>
        <dbReference type="ARBA" id="ARBA00022833"/>
    </source>
</evidence>
<sequence length="288" mass="31464">MYTHSQPMNVHNQIASPGVDDDRAPADSIDHHHHIHYEDGTPTVVDDVSPESVYVNAGVAASELGIQPSDCSSQLTLTFRGQVYVFDSVTPDKVQAVLLLLGGCELTPGLEMTPQNQRGVVDYPSRCTQPQRAASLSRFRQKRKERCFDKKVRYGVRQEVALRMQRNKGQFTSAKKSEGGYGWDGVQDSGLDDSQQETSCTHCGTNSKSTPMMRRGPSGPRSLCNACGLFWANRGTLRDLTKKTDHSATLIEQGEAEANDSDSGTAIDTDNNLVTYANGGDTALITEH</sequence>
<feature type="compositionally biased region" description="Polar residues" evidence="14">
    <location>
        <begin position="1"/>
        <end position="15"/>
    </location>
</feature>
<evidence type="ECO:0000256" key="7">
    <source>
        <dbReference type="ARBA" id="ARBA00023015"/>
    </source>
</evidence>
<dbReference type="AlphaFoldDB" id="A0A2K2AH48"/>
<dbReference type="Gene3D" id="3.30.50.10">
    <property type="entry name" value="Erythroid Transcription Factor GATA-1, subunit A"/>
    <property type="match status" value="1"/>
</dbReference>
<keyword evidence="6" id="KW-0862">Zinc</keyword>
<evidence type="ECO:0000256" key="4">
    <source>
        <dbReference type="ARBA" id="ARBA00022723"/>
    </source>
</evidence>
<evidence type="ECO:0000256" key="2">
    <source>
        <dbReference type="ARBA" id="ARBA00004123"/>
    </source>
</evidence>
<evidence type="ECO:0000313" key="18">
    <source>
        <dbReference type="EMBL" id="PNT36861.1"/>
    </source>
</evidence>
<evidence type="ECO:0000256" key="14">
    <source>
        <dbReference type="SAM" id="MobiDB-lite"/>
    </source>
</evidence>
<dbReference type="PANTHER" id="PTHR46125:SF20">
    <property type="entry name" value="GATA TRANSCRIPTION FACTOR 25"/>
    <property type="match status" value="1"/>
</dbReference>
<dbReference type="InterPro" id="IPR045280">
    <property type="entry name" value="TIFY-like"/>
</dbReference>
<dbReference type="SMART" id="SM00401">
    <property type="entry name" value="ZnF_GATA"/>
    <property type="match status" value="1"/>
</dbReference>
<evidence type="ECO:0000259" key="15">
    <source>
        <dbReference type="PROSITE" id="PS50114"/>
    </source>
</evidence>
<feature type="domain" description="GATA-type" evidence="15">
    <location>
        <begin position="194"/>
        <end position="254"/>
    </location>
</feature>
<name>A0A2K2AH48_POPTR</name>
<dbReference type="OMA" id="NVHNQIA"/>
<evidence type="ECO:0000256" key="9">
    <source>
        <dbReference type="ARBA" id="ARBA00023159"/>
    </source>
</evidence>
<evidence type="ECO:0008006" key="20">
    <source>
        <dbReference type="Google" id="ProtNLM"/>
    </source>
</evidence>
<dbReference type="OrthoDB" id="2162994at2759"/>
<dbReference type="SMART" id="SM00979">
    <property type="entry name" value="TIFY"/>
    <property type="match status" value="1"/>
</dbReference>
<keyword evidence="11 13" id="KW-0539">Nucleus</keyword>
<feature type="domain" description="Tify" evidence="17">
    <location>
        <begin position="68"/>
        <end position="103"/>
    </location>
</feature>
<dbReference type="SMR" id="A0A2K2AH48"/>
<comment type="subcellular location">
    <subcellularLocation>
        <location evidence="2 13">Nucleus</location>
    </subcellularLocation>
</comment>
<evidence type="ECO:0000256" key="11">
    <source>
        <dbReference type="ARBA" id="ARBA00023242"/>
    </source>
</evidence>
<dbReference type="Pfam" id="PF06203">
    <property type="entry name" value="CCT"/>
    <property type="match status" value="1"/>
</dbReference>
<keyword evidence="9" id="KW-0010">Activator</keyword>
<dbReference type="InterPro" id="IPR000679">
    <property type="entry name" value="Znf_GATA"/>
</dbReference>
<organism evidence="18 19">
    <name type="scientific">Populus trichocarpa</name>
    <name type="common">Western balsam poplar</name>
    <name type="synonym">Populus balsamifera subsp. trichocarpa</name>
    <dbReference type="NCBI Taxonomy" id="3694"/>
    <lineage>
        <taxon>Eukaryota</taxon>
        <taxon>Viridiplantae</taxon>
        <taxon>Streptophyta</taxon>
        <taxon>Embryophyta</taxon>
        <taxon>Tracheophyta</taxon>
        <taxon>Spermatophyta</taxon>
        <taxon>Magnoliopsida</taxon>
        <taxon>eudicotyledons</taxon>
        <taxon>Gunneridae</taxon>
        <taxon>Pentapetalae</taxon>
        <taxon>rosids</taxon>
        <taxon>fabids</taxon>
        <taxon>Malpighiales</taxon>
        <taxon>Salicaceae</taxon>
        <taxon>Saliceae</taxon>
        <taxon>Populus</taxon>
    </lineage>
</organism>
<evidence type="ECO:0000256" key="8">
    <source>
        <dbReference type="ARBA" id="ARBA00023125"/>
    </source>
</evidence>
<feature type="domain" description="CCT" evidence="16">
    <location>
        <begin position="132"/>
        <end position="174"/>
    </location>
</feature>